<dbReference type="EMBL" id="MU273511">
    <property type="protein sequence ID" value="KAI0033824.1"/>
    <property type="molecule type" value="Genomic_DNA"/>
</dbReference>
<evidence type="ECO:0000313" key="2">
    <source>
        <dbReference type="Proteomes" id="UP000814128"/>
    </source>
</evidence>
<organism evidence="1 2">
    <name type="scientific">Vararia minispora EC-137</name>
    <dbReference type="NCBI Taxonomy" id="1314806"/>
    <lineage>
        <taxon>Eukaryota</taxon>
        <taxon>Fungi</taxon>
        <taxon>Dikarya</taxon>
        <taxon>Basidiomycota</taxon>
        <taxon>Agaricomycotina</taxon>
        <taxon>Agaricomycetes</taxon>
        <taxon>Russulales</taxon>
        <taxon>Lachnocladiaceae</taxon>
        <taxon>Vararia</taxon>
    </lineage>
</organism>
<name>A0ACB8QPW6_9AGAM</name>
<reference evidence="1" key="2">
    <citation type="journal article" date="2022" name="New Phytol.">
        <title>Evolutionary transition to the ectomycorrhizal habit in the genomes of a hyperdiverse lineage of mushroom-forming fungi.</title>
        <authorList>
            <person name="Looney B."/>
            <person name="Miyauchi S."/>
            <person name="Morin E."/>
            <person name="Drula E."/>
            <person name="Courty P.E."/>
            <person name="Kohler A."/>
            <person name="Kuo A."/>
            <person name="LaButti K."/>
            <person name="Pangilinan J."/>
            <person name="Lipzen A."/>
            <person name="Riley R."/>
            <person name="Andreopoulos W."/>
            <person name="He G."/>
            <person name="Johnson J."/>
            <person name="Nolan M."/>
            <person name="Tritt A."/>
            <person name="Barry K.W."/>
            <person name="Grigoriev I.V."/>
            <person name="Nagy L.G."/>
            <person name="Hibbett D."/>
            <person name="Henrissat B."/>
            <person name="Matheny P.B."/>
            <person name="Labbe J."/>
            <person name="Martin F.M."/>
        </authorList>
    </citation>
    <scope>NUCLEOTIDE SEQUENCE</scope>
    <source>
        <strain evidence="1">EC-137</strain>
    </source>
</reference>
<evidence type="ECO:0000313" key="1">
    <source>
        <dbReference type="EMBL" id="KAI0033824.1"/>
    </source>
</evidence>
<keyword evidence="2" id="KW-1185">Reference proteome</keyword>
<proteinExistence type="predicted"/>
<accession>A0ACB8QPW6</accession>
<protein>
    <submittedName>
        <fullName evidence="1">Uncharacterized protein</fullName>
    </submittedName>
</protein>
<gene>
    <name evidence="1" type="ORF">K488DRAFT_84562</name>
</gene>
<dbReference type="Proteomes" id="UP000814128">
    <property type="component" value="Unassembled WGS sequence"/>
</dbReference>
<sequence length="416" mass="44193">MSSAHDGQQRHLRAPVLKRTSSTASASSDGDDLEPERRNVSRKRFSDRQVNALEDLYHHASHPSRAERETLAAELDMEPKQVTIWFQNRRQADRRAGLLPPDTATPATPYSPASPFPPPTIPSEKRTPTASPAPASFAGALNPFAPGPLALSKASAAVYAKQARRHPPPPPPPPPAPSSAPASTTRVSLDTLAARTEARTRTPRRAGSVGLWDSSPASSPPAESPRAAEAGVLAFGRRGTLEWACAQARVGHRRRGSEPEDGLVSMGVAQPKRKRSLGSEGGRKKAKSFSAGSTGDGSPVSFRGAQSLGLGAKRPSNDAAAEGRERSRRKALLDESDARVGEETEEDDEHEAITPMGSLNSETFWSVPRGVVRPAAGVDPTGKAREKTPTSPPGVAEQDDEMMSAALVLWGLGRRA</sequence>
<comment type="caution">
    <text evidence="1">The sequence shown here is derived from an EMBL/GenBank/DDBJ whole genome shotgun (WGS) entry which is preliminary data.</text>
</comment>
<reference evidence="1" key="1">
    <citation type="submission" date="2021-02" db="EMBL/GenBank/DDBJ databases">
        <authorList>
            <consortium name="DOE Joint Genome Institute"/>
            <person name="Ahrendt S."/>
            <person name="Looney B.P."/>
            <person name="Miyauchi S."/>
            <person name="Morin E."/>
            <person name="Drula E."/>
            <person name="Courty P.E."/>
            <person name="Chicoki N."/>
            <person name="Fauchery L."/>
            <person name="Kohler A."/>
            <person name="Kuo A."/>
            <person name="Labutti K."/>
            <person name="Pangilinan J."/>
            <person name="Lipzen A."/>
            <person name="Riley R."/>
            <person name="Andreopoulos W."/>
            <person name="He G."/>
            <person name="Johnson J."/>
            <person name="Barry K.W."/>
            <person name="Grigoriev I.V."/>
            <person name="Nagy L."/>
            <person name="Hibbett D."/>
            <person name="Henrissat B."/>
            <person name="Matheny P.B."/>
            <person name="Labbe J."/>
            <person name="Martin F."/>
        </authorList>
    </citation>
    <scope>NUCLEOTIDE SEQUENCE</scope>
    <source>
        <strain evidence="1">EC-137</strain>
    </source>
</reference>